<proteinExistence type="inferred from homology"/>
<feature type="transmembrane region" description="Helical" evidence="15">
    <location>
        <begin position="663"/>
        <end position="682"/>
    </location>
</feature>
<feature type="disulfide bond" evidence="13">
    <location>
        <begin position="416"/>
        <end position="434"/>
    </location>
</feature>
<evidence type="ECO:0000256" key="5">
    <source>
        <dbReference type="ARBA" id="ARBA00022692"/>
    </source>
</evidence>
<keyword evidence="18" id="KW-1185">Reference proteome</keyword>
<keyword evidence="10 13" id="KW-1015">Disulfide bond</keyword>
<feature type="disulfide bond" evidence="13">
    <location>
        <begin position="347"/>
        <end position="362"/>
    </location>
</feature>
<dbReference type="CDD" id="cd00112">
    <property type="entry name" value="LDLa"/>
    <property type="match status" value="6"/>
</dbReference>
<evidence type="ECO:0000313" key="18">
    <source>
        <dbReference type="Proteomes" id="UP000747542"/>
    </source>
</evidence>
<feature type="region of interest" description="Disordered" evidence="14">
    <location>
        <begin position="839"/>
        <end position="867"/>
    </location>
</feature>
<dbReference type="InterPro" id="IPR001611">
    <property type="entry name" value="Leu-rich_rpt"/>
</dbReference>
<evidence type="ECO:0000256" key="14">
    <source>
        <dbReference type="SAM" id="MobiDB-lite"/>
    </source>
</evidence>
<keyword evidence="12" id="KW-0807">Transducer</keyword>
<evidence type="ECO:0000256" key="1">
    <source>
        <dbReference type="ARBA" id="ARBA00004651"/>
    </source>
</evidence>
<evidence type="ECO:0000256" key="6">
    <source>
        <dbReference type="ARBA" id="ARBA00022737"/>
    </source>
</evidence>
<dbReference type="EMBL" id="JAHLQT010001931">
    <property type="protein sequence ID" value="KAG7177711.1"/>
    <property type="molecule type" value="Genomic_DNA"/>
</dbReference>
<feature type="disulfide bond" evidence="13">
    <location>
        <begin position="428"/>
        <end position="443"/>
    </location>
</feature>
<feature type="compositionally biased region" description="Low complexity" evidence="14">
    <location>
        <begin position="13"/>
        <end position="34"/>
    </location>
</feature>
<dbReference type="PRINTS" id="PR00261">
    <property type="entry name" value="LDLRECEPTOR"/>
</dbReference>
<dbReference type="InterPro" id="IPR017452">
    <property type="entry name" value="GPCR_Rhodpsn_7TM"/>
</dbReference>
<feature type="domain" description="G-protein coupled receptors family 1 profile" evidence="16">
    <location>
        <begin position="609"/>
        <end position="812"/>
    </location>
</feature>
<gene>
    <name evidence="17" type="primary">Grl101-L2</name>
    <name evidence="17" type="ORF">Hamer_G008375</name>
</gene>
<keyword evidence="7 15" id="KW-1133">Transmembrane helix</keyword>
<evidence type="ECO:0000259" key="16">
    <source>
        <dbReference type="PROSITE" id="PS50262"/>
    </source>
</evidence>
<accession>A0A8J5NBK1</accession>
<comment type="subcellular location">
    <subcellularLocation>
        <location evidence="1">Cell membrane</location>
        <topology evidence="1">Multi-pass membrane protein</topology>
    </subcellularLocation>
</comment>
<feature type="transmembrane region" description="Helical" evidence="15">
    <location>
        <begin position="702"/>
        <end position="720"/>
    </location>
</feature>
<dbReference type="PROSITE" id="PS50262">
    <property type="entry name" value="G_PROTEIN_RECEP_F1_2"/>
    <property type="match status" value="1"/>
</dbReference>
<sequence>IVCLIIVAPSITHSTHSTHSSHSSHSTHSTHSSSMDTGNTHQSSDHHHCHTRTRRLVEMEGMEEGTVGEVEEDEGTVGEVEEDEGTVGEVEEEEGTIGEVEEEEGTVGEVEEVCEPGWWQCWGGSQCVPLNATCSGVPQCADGSDELQEMCESYTCADTHYKCDNGFCVPRDVLCDFDDDCGDSSDEHYCLYRKCYEEEFTCGNGECVFPGFVCDGEPKCSDGSDETHCQPEDFAVCKSGRLVHRHFWCDGSADCADNHADELHCVAVCQLGQSIRCGILTGDRQEERCVAAEYVCDGIDHCHIGKKRLSDELECWHMSKPCLPPEGEVEPWVQCSDGRCVPKSLLCNREGACPNGQDANGCPVMTCKEGEWQCFSGQCIPLQHHCDGKFYHCNDSSDERNCRKVNEKCTSDWRPCSDGRCIPGAFFCDEKVDCLNGEDEDNCIFSCSKNAAKCRCFNVEANCSSLDLQEFPDTEEQINIFDLSRNHIAHLRNDVFAHLWRLKILDLRDNHLTNLTANAFNGLLNLRHLSGNSITSLASHAFYGLTSLATLDVSHNSIVTVNYNTFQHIPKLKFLCVPEADEFSTCEDLMSNLVLRVSIWVLGLVALFGNTFVIIWRSAFSSFNKLNSFLIVNLALGDLLMGFYLIVVGGVDLHYRGVYAEHQLFWRTSWLCQMAGFLIITVERLRIIMHPSHNKSTKPTKLVMAGVWIVVGVLATLPLVNREYFNNFYGRSGVCLALHITQEKPSGWEYSVFIFLGLNFVSFGVIAVSYVLMYFAVRKTRMEAARISRREDENLAKRMTLIVFSWVAVFILPLNAAVNPVLYTLSTSPVRKKLGTIRQSLSSRNSGSATGIPLPPIKRPRESTLSSDVVKTSDKGTAVNTKDTVCVYKPGTAHTQDVLTCLHKSPEAV</sequence>
<feature type="disulfide bond" evidence="13">
    <location>
        <begin position="195"/>
        <end position="207"/>
    </location>
</feature>
<dbReference type="PANTHER" id="PTHR24372:SF77">
    <property type="entry name" value="G-PROTEIN COUPLED RECEPTORS FAMILY 1 PROFILE DOMAIN-CONTAINING PROTEIN"/>
    <property type="match status" value="1"/>
</dbReference>
<feature type="compositionally biased region" description="Acidic residues" evidence="14">
    <location>
        <begin position="69"/>
        <end position="88"/>
    </location>
</feature>
<dbReference type="GO" id="GO:0009755">
    <property type="term" value="P:hormone-mediated signaling pathway"/>
    <property type="evidence" value="ECO:0007669"/>
    <property type="project" value="TreeGrafter"/>
</dbReference>
<feature type="disulfide bond" evidence="13">
    <location>
        <begin position="367"/>
        <end position="379"/>
    </location>
</feature>
<evidence type="ECO:0000256" key="13">
    <source>
        <dbReference type="PROSITE-ProRule" id="PRU00124"/>
    </source>
</evidence>
<dbReference type="Gene3D" id="3.80.10.10">
    <property type="entry name" value="Ribonuclease Inhibitor"/>
    <property type="match status" value="2"/>
</dbReference>
<dbReference type="Gene3D" id="4.10.400.10">
    <property type="entry name" value="Low-density Lipoprotein Receptor"/>
    <property type="match status" value="7"/>
</dbReference>
<feature type="disulfide bond" evidence="13">
    <location>
        <begin position="202"/>
        <end position="220"/>
    </location>
</feature>
<dbReference type="AlphaFoldDB" id="A0A8J5NBK1"/>
<keyword evidence="11 17" id="KW-0675">Receptor</keyword>
<dbReference type="PROSITE" id="PS50068">
    <property type="entry name" value="LDLRA_2"/>
    <property type="match status" value="6"/>
</dbReference>
<dbReference type="Pfam" id="PF13855">
    <property type="entry name" value="LRR_8"/>
    <property type="match status" value="1"/>
</dbReference>
<evidence type="ECO:0000256" key="4">
    <source>
        <dbReference type="ARBA" id="ARBA00022614"/>
    </source>
</evidence>
<protein>
    <submittedName>
        <fullName evidence="17">G-protein coupled receptor GRL101-like 2</fullName>
    </submittedName>
</protein>
<dbReference type="SUPFAM" id="SSF52058">
    <property type="entry name" value="L domain-like"/>
    <property type="match status" value="1"/>
</dbReference>
<evidence type="ECO:0000256" key="3">
    <source>
        <dbReference type="ARBA" id="ARBA00022475"/>
    </source>
</evidence>
<feature type="disulfide bond" evidence="13">
    <location>
        <begin position="156"/>
        <end position="168"/>
    </location>
</feature>
<dbReference type="InterPro" id="IPR002172">
    <property type="entry name" value="LDrepeatLR_classA_rpt"/>
</dbReference>
<feature type="region of interest" description="Disordered" evidence="14">
    <location>
        <begin position="65"/>
        <end position="88"/>
    </location>
</feature>
<feature type="disulfide bond" evidence="13">
    <location>
        <begin position="214"/>
        <end position="229"/>
    </location>
</feature>
<feature type="non-terminal residue" evidence="17">
    <location>
        <position position="909"/>
    </location>
</feature>
<feature type="transmembrane region" description="Helical" evidence="15">
    <location>
        <begin position="628"/>
        <end position="651"/>
    </location>
</feature>
<dbReference type="Pfam" id="PF00001">
    <property type="entry name" value="7tm_1"/>
    <property type="match status" value="1"/>
</dbReference>
<feature type="disulfide bond" evidence="13">
    <location>
        <begin position="163"/>
        <end position="181"/>
    </location>
</feature>
<comment type="caution">
    <text evidence="13">Lacks conserved residue(s) required for the propagation of feature annotation.</text>
</comment>
<dbReference type="GO" id="GO:0007189">
    <property type="term" value="P:adenylate cyclase-activating G protein-coupled receptor signaling pathway"/>
    <property type="evidence" value="ECO:0007669"/>
    <property type="project" value="TreeGrafter"/>
</dbReference>
<keyword evidence="6" id="KW-0677">Repeat</keyword>
<evidence type="ECO:0000256" key="12">
    <source>
        <dbReference type="ARBA" id="ARBA00023224"/>
    </source>
</evidence>
<feature type="region of interest" description="Disordered" evidence="14">
    <location>
        <begin position="13"/>
        <end position="52"/>
    </location>
</feature>
<dbReference type="GO" id="GO:0005886">
    <property type="term" value="C:plasma membrane"/>
    <property type="evidence" value="ECO:0007669"/>
    <property type="project" value="UniProtKB-SubCell"/>
</dbReference>
<evidence type="ECO:0000256" key="8">
    <source>
        <dbReference type="ARBA" id="ARBA00023040"/>
    </source>
</evidence>
<comment type="caution">
    <text evidence="17">The sequence shown here is derived from an EMBL/GenBank/DDBJ whole genome shotgun (WGS) entry which is preliminary data.</text>
</comment>
<dbReference type="InterPro" id="IPR036055">
    <property type="entry name" value="LDL_receptor-like_sf"/>
</dbReference>
<feature type="transmembrane region" description="Helical" evidence="15">
    <location>
        <begin position="752"/>
        <end position="777"/>
    </location>
</feature>
<dbReference type="SUPFAM" id="SSF57424">
    <property type="entry name" value="LDL receptor-like module"/>
    <property type="match status" value="7"/>
</dbReference>
<keyword evidence="3" id="KW-1003">Cell membrane</keyword>
<organism evidence="17 18">
    <name type="scientific">Homarus americanus</name>
    <name type="common">American lobster</name>
    <dbReference type="NCBI Taxonomy" id="6706"/>
    <lineage>
        <taxon>Eukaryota</taxon>
        <taxon>Metazoa</taxon>
        <taxon>Ecdysozoa</taxon>
        <taxon>Arthropoda</taxon>
        <taxon>Crustacea</taxon>
        <taxon>Multicrustacea</taxon>
        <taxon>Malacostraca</taxon>
        <taxon>Eumalacostraca</taxon>
        <taxon>Eucarida</taxon>
        <taxon>Decapoda</taxon>
        <taxon>Pleocyemata</taxon>
        <taxon>Astacidea</taxon>
        <taxon>Nephropoidea</taxon>
        <taxon>Nephropidae</taxon>
        <taxon>Homarus</taxon>
    </lineage>
</organism>
<evidence type="ECO:0000256" key="9">
    <source>
        <dbReference type="ARBA" id="ARBA00023136"/>
    </source>
</evidence>
<comment type="similarity">
    <text evidence="2">Belongs to the G-protein coupled receptor 1 family.</text>
</comment>
<dbReference type="Gene3D" id="1.20.1070.10">
    <property type="entry name" value="Rhodopsin 7-helix transmembrane proteins"/>
    <property type="match status" value="1"/>
</dbReference>
<evidence type="ECO:0000256" key="10">
    <source>
        <dbReference type="ARBA" id="ARBA00023157"/>
    </source>
</evidence>
<feature type="compositionally biased region" description="Polar residues" evidence="14">
    <location>
        <begin position="839"/>
        <end position="849"/>
    </location>
</feature>
<keyword evidence="4" id="KW-0433">Leucine-rich repeat</keyword>
<feature type="disulfide bond" evidence="13">
    <location>
        <begin position="335"/>
        <end position="353"/>
    </location>
</feature>
<dbReference type="InterPro" id="IPR032675">
    <property type="entry name" value="LRR_dom_sf"/>
</dbReference>
<dbReference type="SUPFAM" id="SSF81321">
    <property type="entry name" value="Family A G protein-coupled receptor-like"/>
    <property type="match status" value="1"/>
</dbReference>
<evidence type="ECO:0000256" key="2">
    <source>
        <dbReference type="ARBA" id="ARBA00010663"/>
    </source>
</evidence>
<dbReference type="InterPro" id="IPR003591">
    <property type="entry name" value="Leu-rich_rpt_typical-subtyp"/>
</dbReference>
<dbReference type="SMART" id="SM00192">
    <property type="entry name" value="LDLa"/>
    <property type="match status" value="8"/>
</dbReference>
<feature type="disulfide bond" evidence="13">
    <location>
        <begin position="409"/>
        <end position="421"/>
    </location>
</feature>
<dbReference type="Proteomes" id="UP000747542">
    <property type="component" value="Unassembled WGS sequence"/>
</dbReference>
<keyword evidence="5 15" id="KW-0812">Transmembrane</keyword>
<dbReference type="PANTHER" id="PTHR24372">
    <property type="entry name" value="GLYCOPROTEIN HORMONE RECEPTOR"/>
    <property type="match status" value="1"/>
</dbReference>
<reference evidence="17" key="1">
    <citation type="journal article" date="2021" name="Sci. Adv.">
        <title>The American lobster genome reveals insights on longevity, neural, and immune adaptations.</title>
        <authorList>
            <person name="Polinski J.M."/>
            <person name="Zimin A.V."/>
            <person name="Clark K.F."/>
            <person name="Kohn A.B."/>
            <person name="Sadowski N."/>
            <person name="Timp W."/>
            <person name="Ptitsyn A."/>
            <person name="Khanna P."/>
            <person name="Romanova D.Y."/>
            <person name="Williams P."/>
            <person name="Greenwood S.J."/>
            <person name="Moroz L.L."/>
            <person name="Walt D.R."/>
            <person name="Bodnar A.G."/>
        </authorList>
    </citation>
    <scope>NUCLEOTIDE SEQUENCE</scope>
    <source>
        <strain evidence="17">GMGI-L3</strain>
    </source>
</reference>
<evidence type="ECO:0000313" key="17">
    <source>
        <dbReference type="EMBL" id="KAG7177711.1"/>
    </source>
</evidence>
<feature type="transmembrane region" description="Helical" evidence="15">
    <location>
        <begin position="593"/>
        <end position="616"/>
    </location>
</feature>
<evidence type="ECO:0000256" key="15">
    <source>
        <dbReference type="SAM" id="Phobius"/>
    </source>
</evidence>
<name>A0A8J5NBK1_HOMAM</name>
<keyword evidence="9 15" id="KW-0472">Membrane</keyword>
<feature type="disulfide bond" evidence="13">
    <location>
        <begin position="175"/>
        <end position="190"/>
    </location>
</feature>
<feature type="transmembrane region" description="Helical" evidence="15">
    <location>
        <begin position="798"/>
        <end position="818"/>
    </location>
</feature>
<dbReference type="SMART" id="SM00369">
    <property type="entry name" value="LRR_TYP"/>
    <property type="match status" value="4"/>
</dbReference>
<evidence type="ECO:0000256" key="11">
    <source>
        <dbReference type="ARBA" id="ARBA00023170"/>
    </source>
</evidence>
<evidence type="ECO:0000256" key="7">
    <source>
        <dbReference type="ARBA" id="ARBA00022989"/>
    </source>
</evidence>
<keyword evidence="8" id="KW-0297">G-protein coupled receptor</keyword>
<dbReference type="Pfam" id="PF00057">
    <property type="entry name" value="Ldl_recept_a"/>
    <property type="match status" value="5"/>
</dbReference>
<dbReference type="InterPro" id="IPR000276">
    <property type="entry name" value="GPCR_Rhodpsn"/>
</dbReference>
<dbReference type="GO" id="GO:0008528">
    <property type="term" value="F:G protein-coupled peptide receptor activity"/>
    <property type="evidence" value="ECO:0007669"/>
    <property type="project" value="TreeGrafter"/>
</dbReference>